<comment type="caution">
    <text evidence="2">The sequence shown here is derived from an EMBL/GenBank/DDBJ whole genome shotgun (WGS) entry which is preliminary data.</text>
</comment>
<evidence type="ECO:0000256" key="1">
    <source>
        <dbReference type="SAM" id="MobiDB-lite"/>
    </source>
</evidence>
<organism evidence="2">
    <name type="scientific">Aeromonas hydrophila</name>
    <dbReference type="NCBI Taxonomy" id="644"/>
    <lineage>
        <taxon>Bacteria</taxon>
        <taxon>Pseudomonadati</taxon>
        <taxon>Pseudomonadota</taxon>
        <taxon>Gammaproteobacteria</taxon>
        <taxon>Aeromonadales</taxon>
        <taxon>Aeromonadaceae</taxon>
        <taxon>Aeromonas</taxon>
    </lineage>
</organism>
<protein>
    <submittedName>
        <fullName evidence="2">Uncharacterized protein</fullName>
    </submittedName>
</protein>
<feature type="region of interest" description="Disordered" evidence="1">
    <location>
        <begin position="1"/>
        <end position="69"/>
    </location>
</feature>
<gene>
    <name evidence="2" type="ORF">H2136_18755</name>
</gene>
<evidence type="ECO:0000313" key="2">
    <source>
        <dbReference type="EMBL" id="MBC8674228.1"/>
    </source>
</evidence>
<dbReference type="EMBL" id="JACLAN010000011">
    <property type="protein sequence ID" value="MBC8674228.1"/>
    <property type="molecule type" value="Genomic_DNA"/>
</dbReference>
<feature type="compositionally biased region" description="Polar residues" evidence="1">
    <location>
        <begin position="37"/>
        <end position="47"/>
    </location>
</feature>
<name>A0A926IYQ2_AERHY</name>
<accession>A0A926IYQ2</accession>
<sequence>MLPSGTGLQSPTKSLIGDIVSSPQRDPQLESLRANCKQESGIRSDSGCNPDAEPVFVTASPRQGAGPGL</sequence>
<proteinExistence type="predicted"/>
<dbReference type="AlphaFoldDB" id="A0A926IYQ2"/>
<reference evidence="2" key="1">
    <citation type="submission" date="2020-07" db="EMBL/GenBank/DDBJ databases">
        <title>Carbapenem Resistant Aeromonas hydrophila Carrying blacphA7 Isolated from Two Solid Organ Transplant Patients.</title>
        <authorList>
            <person name="Hilt E."/>
            <person name="Fitzwater S.P."/>
            <person name="Ward K."/>
            <person name="De St Maurice A."/>
            <person name="Chandrasekaran S."/>
            <person name="Garner O.B."/>
            <person name="Yang S."/>
        </authorList>
    </citation>
    <scope>NUCLEOTIDE SEQUENCE</scope>
    <source>
        <strain evidence="2">B-1</strain>
    </source>
</reference>
<feature type="compositionally biased region" description="Polar residues" evidence="1">
    <location>
        <begin position="1"/>
        <end position="13"/>
    </location>
</feature>